<dbReference type="InterPro" id="IPR009061">
    <property type="entry name" value="DNA-bd_dom_put_sf"/>
</dbReference>
<dbReference type="InterPro" id="IPR000551">
    <property type="entry name" value="MerR-type_HTH_dom"/>
</dbReference>
<organism evidence="3 4">
    <name type="scientific">Christensenella minuta</name>
    <dbReference type="NCBI Taxonomy" id="626937"/>
    <lineage>
        <taxon>Bacteria</taxon>
        <taxon>Bacillati</taxon>
        <taxon>Bacillota</taxon>
        <taxon>Clostridia</taxon>
        <taxon>Christensenellales</taxon>
        <taxon>Christensenellaceae</taxon>
        <taxon>Christensenella</taxon>
    </lineage>
</organism>
<dbReference type="SMART" id="SM00422">
    <property type="entry name" value="HTH_MERR"/>
    <property type="match status" value="1"/>
</dbReference>
<reference evidence="3 4" key="1">
    <citation type="submission" date="2016-02" db="EMBL/GenBank/DDBJ databases">
        <authorList>
            <person name="Wen L."/>
            <person name="He K."/>
            <person name="Yang H."/>
        </authorList>
    </citation>
    <scope>NUCLEOTIDE SEQUENCE [LARGE SCALE GENOMIC DNA]</scope>
    <source>
        <strain evidence="3 4">DSM 22607</strain>
    </source>
</reference>
<comment type="caution">
    <text evidence="3">The sequence shown here is derived from an EMBL/GenBank/DDBJ whole genome shotgun (WGS) entry which is preliminary data.</text>
</comment>
<evidence type="ECO:0000313" key="4">
    <source>
        <dbReference type="Proteomes" id="UP000070366"/>
    </source>
</evidence>
<keyword evidence="4" id="KW-1185">Reference proteome</keyword>
<keyword evidence="1" id="KW-0238">DNA-binding</keyword>
<dbReference type="OrthoDB" id="9773308at2"/>
<dbReference type="InterPro" id="IPR011256">
    <property type="entry name" value="Reg_factor_effector_dom_sf"/>
</dbReference>
<dbReference type="PROSITE" id="PS50937">
    <property type="entry name" value="HTH_MERR_2"/>
    <property type="match status" value="1"/>
</dbReference>
<evidence type="ECO:0000259" key="2">
    <source>
        <dbReference type="PROSITE" id="PS50937"/>
    </source>
</evidence>
<dbReference type="InterPro" id="IPR047057">
    <property type="entry name" value="MerR_fam"/>
</dbReference>
<dbReference type="RefSeq" id="WP_066519882.1">
    <property type="nucleotide sequence ID" value="NZ_CABMOF010000002.1"/>
</dbReference>
<evidence type="ECO:0000256" key="1">
    <source>
        <dbReference type="ARBA" id="ARBA00023125"/>
    </source>
</evidence>
<dbReference type="PANTHER" id="PTHR30204:SF97">
    <property type="entry name" value="MERR FAMILY REGULATORY PROTEIN"/>
    <property type="match status" value="1"/>
</dbReference>
<dbReference type="PANTHER" id="PTHR30204">
    <property type="entry name" value="REDOX-CYCLING DRUG-SENSING TRANSCRIPTIONAL ACTIVATOR SOXR"/>
    <property type="match status" value="1"/>
</dbReference>
<dbReference type="Proteomes" id="UP000070366">
    <property type="component" value="Unassembled WGS sequence"/>
</dbReference>
<dbReference type="EMBL" id="LSZW01000061">
    <property type="protein sequence ID" value="KXK65516.1"/>
    <property type="molecule type" value="Genomic_DNA"/>
</dbReference>
<dbReference type="GO" id="GO:0003700">
    <property type="term" value="F:DNA-binding transcription factor activity"/>
    <property type="evidence" value="ECO:0007669"/>
    <property type="project" value="InterPro"/>
</dbReference>
<dbReference type="Gene3D" id="1.10.1660.10">
    <property type="match status" value="1"/>
</dbReference>
<dbReference type="STRING" id="626937.HMPREF3293_01730"/>
<name>A0A136Q4N9_9FIRM</name>
<dbReference type="CDD" id="cd01107">
    <property type="entry name" value="HTH_BmrR"/>
    <property type="match status" value="1"/>
</dbReference>
<evidence type="ECO:0000313" key="3">
    <source>
        <dbReference type="EMBL" id="KXK65516.1"/>
    </source>
</evidence>
<dbReference type="Pfam" id="PF13411">
    <property type="entry name" value="MerR_1"/>
    <property type="match status" value="1"/>
</dbReference>
<dbReference type="InterPro" id="IPR029442">
    <property type="entry name" value="GyrI-like"/>
</dbReference>
<dbReference type="SMART" id="SM00871">
    <property type="entry name" value="AraC_E_bind"/>
    <property type="match status" value="1"/>
</dbReference>
<gene>
    <name evidence="3" type="ORF">HMPREF3293_01730</name>
</gene>
<dbReference type="Gene3D" id="3.20.80.10">
    <property type="entry name" value="Regulatory factor, effector binding domain"/>
    <property type="match status" value="1"/>
</dbReference>
<dbReference type="SUPFAM" id="SSF46955">
    <property type="entry name" value="Putative DNA-binding domain"/>
    <property type="match status" value="1"/>
</dbReference>
<sequence length="275" mass="31258">MYSIGMFSKIYQVTPKTLRHYDELGLLAPGYVDGETGYRYYGHGQAVRLRRILEFKRMGFSLPEILEIIDLAPDGAELMRRIKDKQGEIKERIKEENRKADRLGHFLLYGTGETMQNYKPVVKPLPGCVAASMRRVIPDHGALFDLMPNVMGPEMMRLGCECAVPAYCFNICRDGEYRETDIDMEMCEAVVEAKEDSDIVTFKTIPGVPEAVCVRHYGGYDTFAPAHAFAAEWAAQNGYELCGEPRESYIDGIWNRETVAEWMTEIQFPVKKAGR</sequence>
<dbReference type="SUPFAM" id="SSF55136">
    <property type="entry name" value="Probable bacterial effector-binding domain"/>
    <property type="match status" value="1"/>
</dbReference>
<dbReference type="KEGG" id="cmiu:B1H56_11390"/>
<dbReference type="InterPro" id="IPR010499">
    <property type="entry name" value="AraC_E-bd"/>
</dbReference>
<accession>A0A136Q4N9</accession>
<dbReference type="Pfam" id="PF06445">
    <property type="entry name" value="GyrI-like"/>
    <property type="match status" value="1"/>
</dbReference>
<protein>
    <submittedName>
        <fullName evidence="3">Transcriptional regulator, MerR family</fullName>
    </submittedName>
</protein>
<dbReference type="GO" id="GO:0003677">
    <property type="term" value="F:DNA binding"/>
    <property type="evidence" value="ECO:0007669"/>
    <property type="project" value="UniProtKB-KW"/>
</dbReference>
<dbReference type="AlphaFoldDB" id="A0A136Q4N9"/>
<dbReference type="PATRIC" id="fig|626937.4.peg.1709"/>
<proteinExistence type="predicted"/>
<feature type="domain" description="HTH merR-type" evidence="2">
    <location>
        <begin position="1"/>
        <end position="71"/>
    </location>
</feature>